<comment type="caution">
    <text evidence="3">The sequence shown here is derived from an EMBL/GenBank/DDBJ whole genome shotgun (WGS) entry which is preliminary data.</text>
</comment>
<dbReference type="InterPro" id="IPR036165">
    <property type="entry name" value="YefM-like_sf"/>
</dbReference>
<gene>
    <name evidence="3" type="ORF">ABC977_02840</name>
</gene>
<dbReference type="InterPro" id="IPR006442">
    <property type="entry name" value="Antitoxin_Phd/YefM"/>
</dbReference>
<dbReference type="SUPFAM" id="SSF143120">
    <property type="entry name" value="YefM-like"/>
    <property type="match status" value="1"/>
</dbReference>
<reference evidence="3 4" key="1">
    <citation type="submission" date="2024-05" db="EMBL/GenBank/DDBJ databases">
        <title>Genome Sequence and Characterization of the New Strain Purple Sulfur Bacterium of Genus Thioalkalicoccus.</title>
        <authorList>
            <person name="Bryantseva I.A."/>
            <person name="Kyndt J.A."/>
            <person name="Imhoff J.F."/>
        </authorList>
    </citation>
    <scope>NUCLEOTIDE SEQUENCE [LARGE SCALE GENOMIC DNA]</scope>
    <source>
        <strain evidence="3 4">Um2</strain>
    </source>
</reference>
<dbReference type="RefSeq" id="WP_369665717.1">
    <property type="nucleotide sequence ID" value="NZ_JBDKXB010000002.1"/>
</dbReference>
<dbReference type="Gene3D" id="3.40.1620.10">
    <property type="entry name" value="YefM-like domain"/>
    <property type="match status" value="1"/>
</dbReference>
<evidence type="ECO:0000256" key="2">
    <source>
        <dbReference type="RuleBase" id="RU362080"/>
    </source>
</evidence>
<evidence type="ECO:0000313" key="3">
    <source>
        <dbReference type="EMBL" id="MEY6431340.1"/>
    </source>
</evidence>
<name>A0ABV4BB71_9GAMM</name>
<dbReference type="Proteomes" id="UP001564408">
    <property type="component" value="Unassembled WGS sequence"/>
</dbReference>
<comment type="function">
    <text evidence="2">Antitoxin component of a type II toxin-antitoxin (TA) system.</text>
</comment>
<dbReference type="Pfam" id="PF02604">
    <property type="entry name" value="PhdYeFM_antitox"/>
    <property type="match status" value="1"/>
</dbReference>
<organism evidence="3 4">
    <name type="scientific">Thioalkalicoccus limnaeus</name>
    <dbReference type="NCBI Taxonomy" id="120681"/>
    <lineage>
        <taxon>Bacteria</taxon>
        <taxon>Pseudomonadati</taxon>
        <taxon>Pseudomonadota</taxon>
        <taxon>Gammaproteobacteria</taxon>
        <taxon>Chromatiales</taxon>
        <taxon>Chromatiaceae</taxon>
        <taxon>Thioalkalicoccus</taxon>
    </lineage>
</organism>
<evidence type="ECO:0000256" key="1">
    <source>
        <dbReference type="ARBA" id="ARBA00009981"/>
    </source>
</evidence>
<protein>
    <recommendedName>
        <fullName evidence="2">Antitoxin</fullName>
    </recommendedName>
</protein>
<keyword evidence="4" id="KW-1185">Reference proteome</keyword>
<dbReference type="NCBIfam" id="TIGR01552">
    <property type="entry name" value="phd_fam"/>
    <property type="match status" value="1"/>
</dbReference>
<evidence type="ECO:0000313" key="4">
    <source>
        <dbReference type="Proteomes" id="UP001564408"/>
    </source>
</evidence>
<sequence>MQVNMLEAKNQLSKLVKAALSGEEVIIAKHGEAQVRLVPCVAAPGLRHWGGLAGQFGDVDAVFGAQVDADVARLFNDA</sequence>
<dbReference type="EMBL" id="JBDKXB010000002">
    <property type="protein sequence ID" value="MEY6431340.1"/>
    <property type="molecule type" value="Genomic_DNA"/>
</dbReference>
<proteinExistence type="inferred from homology"/>
<accession>A0ABV4BB71</accession>
<comment type="similarity">
    <text evidence="1 2">Belongs to the phD/YefM antitoxin family.</text>
</comment>